<dbReference type="EC" id="2.7.13.3" evidence="3"/>
<evidence type="ECO:0000256" key="9">
    <source>
        <dbReference type="ARBA" id="ARBA00022989"/>
    </source>
</evidence>
<keyword evidence="9 12" id="KW-1133">Transmembrane helix</keyword>
<evidence type="ECO:0000313" key="15">
    <source>
        <dbReference type="Proteomes" id="UP000014155"/>
    </source>
</evidence>
<keyword evidence="6" id="KW-0808">Transferase</keyword>
<dbReference type="PANTHER" id="PTHR45453">
    <property type="entry name" value="PHOSPHATE REGULON SENSOR PROTEIN PHOR"/>
    <property type="match status" value="1"/>
</dbReference>
<dbReference type="CDD" id="cd00082">
    <property type="entry name" value="HisKA"/>
    <property type="match status" value="1"/>
</dbReference>
<dbReference type="InterPro" id="IPR004358">
    <property type="entry name" value="Sig_transdc_His_kin-like_C"/>
</dbReference>
<keyword evidence="7 12" id="KW-0812">Transmembrane</keyword>
<evidence type="ECO:0000256" key="11">
    <source>
        <dbReference type="ARBA" id="ARBA00023136"/>
    </source>
</evidence>
<sequence>MKQELSIFLCFLKDKLSLLILLIINTAVIILFFNLSMDSTEWLYPACLSVVLSGPFLFVQYFSYRKLMIMCDTGEINLPDEVYSGKHYVRKINSTLIKIHRHYNTRLNEEKQKNLDFRRFISQFIHAMKTPVTVIDLAVQNTPGTACQDRRECGLYNTIQDISEENKRQLEMLNNLLDYLRINEFNKDYKPESVDLYPELIKIINSKKRSFIYNNVCPHIVPNGIQRAEVLTDSKWNAVMLEQIISNSIKYSGASEEMKKVDFKIETDENKTILSIRDYGIGIPAHDLQKIMDPFFTGENGRKMKNATGIGLYIVKLISQGLGHEIVVESHSGSGTCVSVIYRKLKLQ</sequence>
<gene>
    <name evidence="14" type="ORF">CTER_4705</name>
</gene>
<dbReference type="PRINTS" id="PR00344">
    <property type="entry name" value="BCTRLSENSOR"/>
</dbReference>
<dbReference type="SUPFAM" id="SSF55874">
    <property type="entry name" value="ATPase domain of HSP90 chaperone/DNA topoisomerase II/histidine kinase"/>
    <property type="match status" value="1"/>
</dbReference>
<organism evidence="14 15">
    <name type="scientific">Ruminiclostridium cellobioparum subsp. termitidis CT1112</name>
    <dbReference type="NCBI Taxonomy" id="1195236"/>
    <lineage>
        <taxon>Bacteria</taxon>
        <taxon>Bacillati</taxon>
        <taxon>Bacillota</taxon>
        <taxon>Clostridia</taxon>
        <taxon>Eubacteriales</taxon>
        <taxon>Oscillospiraceae</taxon>
        <taxon>Ruminiclostridium</taxon>
    </lineage>
</organism>
<evidence type="ECO:0000256" key="1">
    <source>
        <dbReference type="ARBA" id="ARBA00000085"/>
    </source>
</evidence>
<dbReference type="InterPro" id="IPR036890">
    <property type="entry name" value="HATPase_C_sf"/>
</dbReference>
<accession>S0FFV9</accession>
<dbReference type="GO" id="GO:0005886">
    <property type="term" value="C:plasma membrane"/>
    <property type="evidence" value="ECO:0007669"/>
    <property type="project" value="UniProtKB-SubCell"/>
</dbReference>
<dbReference type="SUPFAM" id="SSF47384">
    <property type="entry name" value="Homodimeric domain of signal transducing histidine kinase"/>
    <property type="match status" value="1"/>
</dbReference>
<protein>
    <recommendedName>
        <fullName evidence="3">histidine kinase</fullName>
        <ecNumber evidence="3">2.7.13.3</ecNumber>
    </recommendedName>
</protein>
<dbReference type="GO" id="GO:0004721">
    <property type="term" value="F:phosphoprotein phosphatase activity"/>
    <property type="evidence" value="ECO:0007669"/>
    <property type="project" value="TreeGrafter"/>
</dbReference>
<evidence type="ECO:0000256" key="8">
    <source>
        <dbReference type="ARBA" id="ARBA00022777"/>
    </source>
</evidence>
<dbReference type="Pfam" id="PF02518">
    <property type="entry name" value="HATPase_c"/>
    <property type="match status" value="1"/>
</dbReference>
<dbReference type="RefSeq" id="WP_004629882.1">
    <property type="nucleotide sequence ID" value="NZ_AORV01000065.1"/>
</dbReference>
<evidence type="ECO:0000256" key="3">
    <source>
        <dbReference type="ARBA" id="ARBA00012438"/>
    </source>
</evidence>
<dbReference type="PROSITE" id="PS50109">
    <property type="entry name" value="HIS_KIN"/>
    <property type="match status" value="1"/>
</dbReference>
<keyword evidence="10" id="KW-0902">Two-component regulatory system</keyword>
<evidence type="ECO:0000256" key="6">
    <source>
        <dbReference type="ARBA" id="ARBA00022679"/>
    </source>
</evidence>
<dbReference type="STRING" id="1195236.CTER_4705"/>
<keyword evidence="11 12" id="KW-0472">Membrane</keyword>
<dbReference type="Gene3D" id="1.10.287.130">
    <property type="match status" value="1"/>
</dbReference>
<dbReference type="Gene3D" id="3.30.565.10">
    <property type="entry name" value="Histidine kinase-like ATPase, C-terminal domain"/>
    <property type="match status" value="1"/>
</dbReference>
<keyword evidence="8 14" id="KW-0418">Kinase</keyword>
<comment type="catalytic activity">
    <reaction evidence="1">
        <text>ATP + protein L-histidine = ADP + protein N-phospho-L-histidine.</text>
        <dbReference type="EC" id="2.7.13.3"/>
    </reaction>
</comment>
<evidence type="ECO:0000259" key="13">
    <source>
        <dbReference type="PROSITE" id="PS50109"/>
    </source>
</evidence>
<keyword evidence="4" id="KW-1003">Cell membrane</keyword>
<dbReference type="GO" id="GO:0000155">
    <property type="term" value="F:phosphorelay sensor kinase activity"/>
    <property type="evidence" value="ECO:0007669"/>
    <property type="project" value="InterPro"/>
</dbReference>
<evidence type="ECO:0000313" key="14">
    <source>
        <dbReference type="EMBL" id="EMS69607.1"/>
    </source>
</evidence>
<keyword evidence="5" id="KW-0597">Phosphoprotein</keyword>
<dbReference type="InterPro" id="IPR005467">
    <property type="entry name" value="His_kinase_dom"/>
</dbReference>
<feature type="transmembrane region" description="Helical" evidence="12">
    <location>
        <begin position="42"/>
        <end position="62"/>
    </location>
</feature>
<comment type="caution">
    <text evidence="14">The sequence shown here is derived from an EMBL/GenBank/DDBJ whole genome shotgun (WGS) entry which is preliminary data.</text>
</comment>
<dbReference type="InterPro" id="IPR003661">
    <property type="entry name" value="HisK_dim/P_dom"/>
</dbReference>
<dbReference type="AlphaFoldDB" id="S0FFV9"/>
<dbReference type="SMART" id="SM00387">
    <property type="entry name" value="HATPase_c"/>
    <property type="match status" value="1"/>
</dbReference>
<dbReference type="PANTHER" id="PTHR45453:SF2">
    <property type="entry name" value="HISTIDINE KINASE"/>
    <property type="match status" value="1"/>
</dbReference>
<proteinExistence type="predicted"/>
<feature type="transmembrane region" description="Helical" evidence="12">
    <location>
        <begin position="16"/>
        <end position="36"/>
    </location>
</feature>
<dbReference type="InterPro" id="IPR050351">
    <property type="entry name" value="BphY/WalK/GraS-like"/>
</dbReference>
<evidence type="ECO:0000256" key="4">
    <source>
        <dbReference type="ARBA" id="ARBA00022475"/>
    </source>
</evidence>
<dbReference type="InterPro" id="IPR036097">
    <property type="entry name" value="HisK_dim/P_sf"/>
</dbReference>
<reference evidence="14 15" key="1">
    <citation type="journal article" date="2013" name="Genome Announc.">
        <title>Draft Genome Sequence of the Cellulolytic, Mesophilic, Anaerobic Bacterium Clostridium termitidis Strain CT1112 (DSM 5398).</title>
        <authorList>
            <person name="Lal S."/>
            <person name="Ramachandran U."/>
            <person name="Zhang X."/>
            <person name="Munir R."/>
            <person name="Sparling R."/>
            <person name="Levin D.B."/>
        </authorList>
    </citation>
    <scope>NUCLEOTIDE SEQUENCE [LARGE SCALE GENOMIC DNA]</scope>
    <source>
        <strain evidence="14 15">CT1112</strain>
    </source>
</reference>
<dbReference type="PATRIC" id="fig|1195236.3.peg.4889"/>
<dbReference type="eggNOG" id="COG0642">
    <property type="taxonomic scope" value="Bacteria"/>
</dbReference>
<dbReference type="InterPro" id="IPR003594">
    <property type="entry name" value="HATPase_dom"/>
</dbReference>
<evidence type="ECO:0000256" key="12">
    <source>
        <dbReference type="SAM" id="Phobius"/>
    </source>
</evidence>
<name>S0FFV9_RUMCE</name>
<evidence type="ECO:0000256" key="5">
    <source>
        <dbReference type="ARBA" id="ARBA00022553"/>
    </source>
</evidence>
<evidence type="ECO:0000256" key="10">
    <source>
        <dbReference type="ARBA" id="ARBA00023012"/>
    </source>
</evidence>
<feature type="domain" description="Histidine kinase" evidence="13">
    <location>
        <begin position="123"/>
        <end position="346"/>
    </location>
</feature>
<evidence type="ECO:0000256" key="2">
    <source>
        <dbReference type="ARBA" id="ARBA00004651"/>
    </source>
</evidence>
<comment type="subcellular location">
    <subcellularLocation>
        <location evidence="2">Cell membrane</location>
        <topology evidence="2">Multi-pass membrane protein</topology>
    </subcellularLocation>
</comment>
<dbReference type="GO" id="GO:0016036">
    <property type="term" value="P:cellular response to phosphate starvation"/>
    <property type="evidence" value="ECO:0007669"/>
    <property type="project" value="TreeGrafter"/>
</dbReference>
<keyword evidence="15" id="KW-1185">Reference proteome</keyword>
<dbReference type="EMBL" id="AORV01000065">
    <property type="protein sequence ID" value="EMS69607.1"/>
    <property type="molecule type" value="Genomic_DNA"/>
</dbReference>
<dbReference type="Proteomes" id="UP000014155">
    <property type="component" value="Unassembled WGS sequence"/>
</dbReference>
<evidence type="ECO:0000256" key="7">
    <source>
        <dbReference type="ARBA" id="ARBA00022692"/>
    </source>
</evidence>